<evidence type="ECO:0000256" key="7">
    <source>
        <dbReference type="ARBA" id="ARBA00023136"/>
    </source>
</evidence>
<feature type="transmembrane region" description="Helical" evidence="8">
    <location>
        <begin position="155"/>
        <end position="172"/>
    </location>
</feature>
<dbReference type="PANTHER" id="PTHR43553:SF11">
    <property type="entry name" value="ABC TRANSPORTER ATP-BINDING_PERMEASE PROTEIN YOJI"/>
    <property type="match status" value="1"/>
</dbReference>
<keyword evidence="2" id="KW-0813">Transport</keyword>
<dbReference type="SMART" id="SM00382">
    <property type="entry name" value="AAA"/>
    <property type="match status" value="1"/>
</dbReference>
<dbReference type="Pfam" id="PF00005">
    <property type="entry name" value="ABC_tran"/>
    <property type="match status" value="1"/>
</dbReference>
<evidence type="ECO:0000256" key="5">
    <source>
        <dbReference type="ARBA" id="ARBA00022840"/>
    </source>
</evidence>
<name>A0ABV0BLY6_9SPHI</name>
<sequence length="552" mass="63055">MKMITEMLLPVLGKRKILKLIILGIFSGLCTFLFINTVTRVIAELVSGNLKSVSLEYILLFCSIILFFIWIRTTLYQSIINLSQTVFWDLRKQILSLILNGNYYQISSRKVDIHTAMVSDVNVLTQASMSIIDFSVAVILATTCLVYLSLISFPLFITTIVVALLGMSIYYLNSKKNLERFRYARYLEDRFLLNLNSILDGFKEIHMEPKKGKAIYIDKITPISNDAYKNNMAAFTGFLNNQITGQVLFYILIAGILLGGREQLQIKISDMVSFVFTLLFLLNAIETLMVLLPNLSRAVIASKRIMDLKAELEGILEEKVDDTDVESPHFQRIDVEKLEFWYQKNDSEFCIGPINLNISKGEIIFIYGGNGSGKTTFLYCLLGLLARKSGEIKINGKSVTADNYASYKANFAVVFNDFYLFDELYGISEFNEVEWHFYIRLFDLETKVELKSGCFSTINLSTGQRKRLALITALLEKKPVLVIDEWAADQDPHFRKKFYTEILPLLKEKGLTVIAITHDDQYYISADKLYRMNDGKLEGIENNQTFSLQNII</sequence>
<dbReference type="PANTHER" id="PTHR43553">
    <property type="entry name" value="HEAVY METAL TRANSPORTER"/>
    <property type="match status" value="1"/>
</dbReference>
<evidence type="ECO:0000259" key="9">
    <source>
        <dbReference type="PROSITE" id="PS50893"/>
    </source>
</evidence>
<dbReference type="InterPro" id="IPR050095">
    <property type="entry name" value="ECF_ABC_transporter_ATP-bd"/>
</dbReference>
<accession>A0ABV0BLY6</accession>
<proteinExistence type="predicted"/>
<protein>
    <submittedName>
        <fullName evidence="11">Cyclic peptide export ABC transporter</fullName>
    </submittedName>
</protein>
<feature type="domain" description="ABC transporter" evidence="9">
    <location>
        <begin position="330"/>
        <end position="552"/>
    </location>
</feature>
<organism evidence="11 12">
    <name type="scientific">Sphingobacterium kitahiroshimense</name>
    <dbReference type="NCBI Taxonomy" id="470446"/>
    <lineage>
        <taxon>Bacteria</taxon>
        <taxon>Pseudomonadati</taxon>
        <taxon>Bacteroidota</taxon>
        <taxon>Sphingobacteriia</taxon>
        <taxon>Sphingobacteriales</taxon>
        <taxon>Sphingobacteriaceae</taxon>
        <taxon>Sphingobacterium</taxon>
    </lineage>
</organism>
<feature type="transmembrane region" description="Helical" evidence="8">
    <location>
        <begin position="20"/>
        <end position="42"/>
    </location>
</feature>
<evidence type="ECO:0000313" key="11">
    <source>
        <dbReference type="EMBL" id="MEN5375824.1"/>
    </source>
</evidence>
<dbReference type="EMBL" id="JBDJNQ010000001">
    <property type="protein sequence ID" value="MEN5375824.1"/>
    <property type="molecule type" value="Genomic_DNA"/>
</dbReference>
<reference evidence="11 12" key="1">
    <citation type="submission" date="2024-04" db="EMBL/GenBank/DDBJ databases">
        <title>WGS of bacteria from Torrens River.</title>
        <authorList>
            <person name="Wyrsch E.R."/>
            <person name="Drigo B."/>
        </authorList>
    </citation>
    <scope>NUCLEOTIDE SEQUENCE [LARGE SCALE GENOMIC DNA]</scope>
    <source>
        <strain evidence="11 12">TWI391</strain>
    </source>
</reference>
<evidence type="ECO:0000259" key="10">
    <source>
        <dbReference type="PROSITE" id="PS50929"/>
    </source>
</evidence>
<keyword evidence="6 8" id="KW-1133">Transmembrane helix</keyword>
<evidence type="ECO:0000313" key="12">
    <source>
        <dbReference type="Proteomes" id="UP001409291"/>
    </source>
</evidence>
<dbReference type="SUPFAM" id="SSF90123">
    <property type="entry name" value="ABC transporter transmembrane region"/>
    <property type="match status" value="1"/>
</dbReference>
<evidence type="ECO:0000256" key="4">
    <source>
        <dbReference type="ARBA" id="ARBA00022741"/>
    </source>
</evidence>
<feature type="transmembrane region" description="Helical" evidence="8">
    <location>
        <begin position="271"/>
        <end position="295"/>
    </location>
</feature>
<dbReference type="SUPFAM" id="SSF52540">
    <property type="entry name" value="P-loop containing nucleoside triphosphate hydrolases"/>
    <property type="match status" value="1"/>
</dbReference>
<dbReference type="InterPro" id="IPR036640">
    <property type="entry name" value="ABC1_TM_sf"/>
</dbReference>
<feature type="transmembrane region" description="Helical" evidence="8">
    <location>
        <begin position="131"/>
        <end position="149"/>
    </location>
</feature>
<evidence type="ECO:0000256" key="8">
    <source>
        <dbReference type="SAM" id="Phobius"/>
    </source>
</evidence>
<keyword evidence="12" id="KW-1185">Reference proteome</keyword>
<comment type="subcellular location">
    <subcellularLocation>
        <location evidence="1">Cell membrane</location>
        <topology evidence="1">Multi-pass membrane protein</topology>
    </subcellularLocation>
</comment>
<evidence type="ECO:0000256" key="6">
    <source>
        <dbReference type="ARBA" id="ARBA00022989"/>
    </source>
</evidence>
<keyword evidence="7 8" id="KW-0472">Membrane</keyword>
<dbReference type="InterPro" id="IPR011527">
    <property type="entry name" value="ABC1_TM_dom"/>
</dbReference>
<dbReference type="Proteomes" id="UP001409291">
    <property type="component" value="Unassembled WGS sequence"/>
</dbReference>
<dbReference type="InterPro" id="IPR003593">
    <property type="entry name" value="AAA+_ATPase"/>
</dbReference>
<evidence type="ECO:0000256" key="1">
    <source>
        <dbReference type="ARBA" id="ARBA00004651"/>
    </source>
</evidence>
<dbReference type="NCBIfam" id="TIGR01194">
    <property type="entry name" value="cyc_pep_trnsptr"/>
    <property type="match status" value="1"/>
</dbReference>
<dbReference type="Gene3D" id="1.20.1560.10">
    <property type="entry name" value="ABC transporter type 1, transmembrane domain"/>
    <property type="match status" value="1"/>
</dbReference>
<dbReference type="InterPro" id="IPR027417">
    <property type="entry name" value="P-loop_NTPase"/>
</dbReference>
<dbReference type="InterPro" id="IPR005898">
    <property type="entry name" value="Cyc_pep_transpt_SyrD/YojI"/>
</dbReference>
<dbReference type="Gene3D" id="3.40.50.300">
    <property type="entry name" value="P-loop containing nucleotide triphosphate hydrolases"/>
    <property type="match status" value="1"/>
</dbReference>
<evidence type="ECO:0000256" key="2">
    <source>
        <dbReference type="ARBA" id="ARBA00022448"/>
    </source>
</evidence>
<keyword evidence="5" id="KW-0067">ATP-binding</keyword>
<feature type="transmembrane region" description="Helical" evidence="8">
    <location>
        <begin position="238"/>
        <end position="259"/>
    </location>
</feature>
<keyword evidence="4" id="KW-0547">Nucleotide-binding</keyword>
<keyword evidence="3 8" id="KW-0812">Transmembrane</keyword>
<feature type="transmembrane region" description="Helical" evidence="8">
    <location>
        <begin position="54"/>
        <end position="71"/>
    </location>
</feature>
<comment type="caution">
    <text evidence="11">The sequence shown here is derived from an EMBL/GenBank/DDBJ whole genome shotgun (WGS) entry which is preliminary data.</text>
</comment>
<dbReference type="PROSITE" id="PS50893">
    <property type="entry name" value="ABC_TRANSPORTER_2"/>
    <property type="match status" value="1"/>
</dbReference>
<dbReference type="InterPro" id="IPR003439">
    <property type="entry name" value="ABC_transporter-like_ATP-bd"/>
</dbReference>
<evidence type="ECO:0000256" key="3">
    <source>
        <dbReference type="ARBA" id="ARBA00022692"/>
    </source>
</evidence>
<gene>
    <name evidence="11" type="ORF">ABE541_00975</name>
</gene>
<feature type="domain" description="ABC transmembrane type-1" evidence="10">
    <location>
        <begin position="20"/>
        <end position="297"/>
    </location>
</feature>
<dbReference type="PROSITE" id="PS50929">
    <property type="entry name" value="ABC_TM1F"/>
    <property type="match status" value="1"/>
</dbReference>
<dbReference type="RefSeq" id="WP_346580351.1">
    <property type="nucleotide sequence ID" value="NZ_JBDJLH010000006.1"/>
</dbReference>